<proteinExistence type="inferred from homology"/>
<dbReference type="PANTHER" id="PTHR30026:SF22">
    <property type="entry name" value="OUTER MEMBRANE EFFLUX PROTEIN"/>
    <property type="match status" value="1"/>
</dbReference>
<evidence type="ECO:0000256" key="2">
    <source>
        <dbReference type="ARBA" id="ARBA00007613"/>
    </source>
</evidence>
<dbReference type="GO" id="GO:0009279">
    <property type="term" value="C:cell outer membrane"/>
    <property type="evidence" value="ECO:0007669"/>
    <property type="project" value="UniProtKB-SubCell"/>
</dbReference>
<dbReference type="PANTHER" id="PTHR30026">
    <property type="entry name" value="OUTER MEMBRANE PROTEIN TOLC"/>
    <property type="match status" value="1"/>
</dbReference>
<dbReference type="Pfam" id="PF02321">
    <property type="entry name" value="OEP"/>
    <property type="match status" value="2"/>
</dbReference>
<comment type="similarity">
    <text evidence="2">Belongs to the outer membrane factor (OMF) (TC 1.B.17) family.</text>
</comment>
<dbReference type="GO" id="GO:0015288">
    <property type="term" value="F:porin activity"/>
    <property type="evidence" value="ECO:0007669"/>
    <property type="project" value="TreeGrafter"/>
</dbReference>
<feature type="chain" id="PRO_5026955416" evidence="8">
    <location>
        <begin position="28"/>
        <end position="452"/>
    </location>
</feature>
<evidence type="ECO:0000256" key="3">
    <source>
        <dbReference type="ARBA" id="ARBA00022448"/>
    </source>
</evidence>
<comment type="subcellular location">
    <subcellularLocation>
        <location evidence="1">Cell outer membrane</location>
    </subcellularLocation>
</comment>
<evidence type="ECO:0000256" key="6">
    <source>
        <dbReference type="ARBA" id="ARBA00023136"/>
    </source>
</evidence>
<dbReference type="GO" id="GO:1990281">
    <property type="term" value="C:efflux pump complex"/>
    <property type="evidence" value="ECO:0007669"/>
    <property type="project" value="TreeGrafter"/>
</dbReference>
<evidence type="ECO:0000256" key="5">
    <source>
        <dbReference type="ARBA" id="ARBA00022692"/>
    </source>
</evidence>
<keyword evidence="8" id="KW-0732">Signal</keyword>
<dbReference type="AlphaFoldDB" id="A0A6M2B1G5"/>
<reference evidence="9 10" key="1">
    <citation type="submission" date="2020-03" db="EMBL/GenBank/DDBJ databases">
        <title>Rahnella aceri sp. nov., isoated from traditional Jeju Makgeolli.</title>
        <authorList>
            <person name="Kim I.S."/>
            <person name="Jeon D."/>
        </authorList>
    </citation>
    <scope>NUCLEOTIDE SEQUENCE [LARGE SCALE GENOMIC DNA]</scope>
    <source>
        <strain evidence="9 10">Lac-M11</strain>
    </source>
</reference>
<evidence type="ECO:0000313" key="9">
    <source>
        <dbReference type="EMBL" id="NGX86214.1"/>
    </source>
</evidence>
<evidence type="ECO:0000256" key="1">
    <source>
        <dbReference type="ARBA" id="ARBA00004442"/>
    </source>
</evidence>
<dbReference type="SUPFAM" id="SSF56954">
    <property type="entry name" value="Outer membrane efflux proteins (OEP)"/>
    <property type="match status" value="1"/>
</dbReference>
<comment type="caution">
    <text evidence="9">The sequence shown here is derived from an EMBL/GenBank/DDBJ whole genome shotgun (WGS) entry which is preliminary data.</text>
</comment>
<keyword evidence="4" id="KW-1134">Transmembrane beta strand</keyword>
<evidence type="ECO:0000256" key="7">
    <source>
        <dbReference type="ARBA" id="ARBA00023237"/>
    </source>
</evidence>
<organism evidence="9 10">
    <name type="scientific">Rahnella contaminans</name>
    <dbReference type="NCBI Taxonomy" id="2703882"/>
    <lineage>
        <taxon>Bacteria</taxon>
        <taxon>Pseudomonadati</taxon>
        <taxon>Pseudomonadota</taxon>
        <taxon>Gammaproteobacteria</taxon>
        <taxon>Enterobacterales</taxon>
        <taxon>Yersiniaceae</taxon>
        <taxon>Rahnella</taxon>
    </lineage>
</organism>
<dbReference type="GO" id="GO:0015562">
    <property type="term" value="F:efflux transmembrane transporter activity"/>
    <property type="evidence" value="ECO:0007669"/>
    <property type="project" value="InterPro"/>
</dbReference>
<gene>
    <name evidence="9" type="ORF">GW579_03815</name>
</gene>
<keyword evidence="3" id="KW-0813">Transport</keyword>
<dbReference type="EMBL" id="JAADJS010000001">
    <property type="protein sequence ID" value="NGX86214.1"/>
    <property type="molecule type" value="Genomic_DNA"/>
</dbReference>
<dbReference type="NCBIfam" id="TIGR01844">
    <property type="entry name" value="type_I_sec_TolC"/>
    <property type="match status" value="1"/>
</dbReference>
<sequence>MKNSVRKVAGNLSVLTVCLALPFVTHADVTKGGTEWASAPSLRGMESVDLKTAILQAFSRSPSVTQQAYQMGIGQAQIREAQSAWYPQVGLNANSGSSTQQDFSNSLNNAAAYGMTLSQLIYDFGKTNASVNQQKSSEESYRYKLLATMSDVAEQTATAYLDVLKYQELTQVVEENIRALEDVRRMSSLRAGAGLTTRSDVLQAQSRISGMRSTLKQYQASLSAAKAQLTALTGVDAKSYKPFAANKFSAPVMPNNIDYSKIPTVLYAQAQKESASYEVSKAKSDYLPTLSLQANRTRYETQNNPYWNNQIQLHVSAPLYQGGAVSARVSQAEGRKNIAGTVVDQAKLDILQKASVAYANWAGAEGQAQASAEQLQDSVRSRDVYKSEYKLNQRTLNDLLSVEQDVFQAKFSQISAKYDSGYSLVNYATAVNDLLPQLGINQGAKQSLPDLK</sequence>
<dbReference type="InterPro" id="IPR051906">
    <property type="entry name" value="TolC-like"/>
</dbReference>
<keyword evidence="7" id="KW-0998">Cell outer membrane</keyword>
<evidence type="ECO:0000313" key="10">
    <source>
        <dbReference type="Proteomes" id="UP000476696"/>
    </source>
</evidence>
<keyword evidence="6" id="KW-0472">Membrane</keyword>
<dbReference type="Proteomes" id="UP000476696">
    <property type="component" value="Unassembled WGS sequence"/>
</dbReference>
<name>A0A6M2B1G5_9GAMM</name>
<dbReference type="InterPro" id="IPR003423">
    <property type="entry name" value="OMP_efflux"/>
</dbReference>
<dbReference type="InterPro" id="IPR010130">
    <property type="entry name" value="T1SS_OMP_TolC"/>
</dbReference>
<evidence type="ECO:0000256" key="4">
    <source>
        <dbReference type="ARBA" id="ARBA00022452"/>
    </source>
</evidence>
<dbReference type="Gene3D" id="1.20.1600.10">
    <property type="entry name" value="Outer membrane efflux proteins (OEP)"/>
    <property type="match status" value="1"/>
</dbReference>
<evidence type="ECO:0000256" key="8">
    <source>
        <dbReference type="SAM" id="SignalP"/>
    </source>
</evidence>
<feature type="signal peptide" evidence="8">
    <location>
        <begin position="1"/>
        <end position="27"/>
    </location>
</feature>
<keyword evidence="5" id="KW-0812">Transmembrane</keyword>
<protein>
    <submittedName>
        <fullName evidence="9">TolC family outer membrane protein</fullName>
    </submittedName>
</protein>
<accession>A0A6M2B1G5</accession>
<keyword evidence="10" id="KW-1185">Reference proteome</keyword>